<sequence>MSIKVAILVSDSPSPCEWAKFSDQVLSKSLDWNLVTVAPADRRSVIEAATGYVVQSHKTAIWSYEVSPIMLIDDLLNVLRDIACMGYPVAVAHSWVGAHSGLNSDPIHFCYDTNTDQWEITSPKEMLAFWQKSQVNSYL</sequence>
<name>A0A514DAF7_9VIRU</name>
<dbReference type="EMBL" id="MN035641">
    <property type="protein sequence ID" value="QDH90587.1"/>
    <property type="molecule type" value="Genomic_RNA"/>
</dbReference>
<protein>
    <submittedName>
        <fullName evidence="1">Uncharacterized protein</fullName>
    </submittedName>
</protein>
<evidence type="ECO:0000313" key="1">
    <source>
        <dbReference type="EMBL" id="QDH90587.1"/>
    </source>
</evidence>
<organism evidence="1">
    <name type="scientific">Leviviridae sp</name>
    <dbReference type="NCBI Taxonomy" id="2027243"/>
    <lineage>
        <taxon>Viruses</taxon>
        <taxon>Riboviria</taxon>
        <taxon>Orthornavirae</taxon>
        <taxon>Lenarviricota</taxon>
        <taxon>Leviviricetes</taxon>
        <taxon>Norzivirales</taxon>
        <taxon>Fiersviridae</taxon>
    </lineage>
</organism>
<accession>A0A514DAF7</accession>
<proteinExistence type="predicted"/>
<reference evidence="1" key="1">
    <citation type="submission" date="2019-05" db="EMBL/GenBank/DDBJ databases">
        <title>Metatranscriptomic reconstruction reveals RNA viruses with the potential to shape carbon cycling in soil.</title>
        <authorList>
            <person name="Starr E.P."/>
            <person name="Nuccio E."/>
            <person name="Pett-Ridge J."/>
            <person name="Banfield J.F."/>
            <person name="Firestone M.K."/>
        </authorList>
    </citation>
    <scope>NUCLEOTIDE SEQUENCE</scope>
    <source>
        <strain evidence="1">H2_Bulk_Litter_12_scaffold_515</strain>
    </source>
</reference>
<gene>
    <name evidence="1" type="ORF">H2BulkLitter12515_000002</name>
</gene>